<protein>
    <submittedName>
        <fullName evidence="2">GNAT family protein</fullName>
        <ecNumber evidence="2">2.-.-.-</ecNumber>
    </submittedName>
</protein>
<dbReference type="PANTHER" id="PTHR43792">
    <property type="entry name" value="GNAT FAMILY, PUTATIVE (AFU_ORTHOLOGUE AFUA_3G00765)-RELATED-RELATED"/>
    <property type="match status" value="1"/>
</dbReference>
<dbReference type="EC" id="2.-.-.-" evidence="2"/>
<proteinExistence type="predicted"/>
<dbReference type="InterPro" id="IPR016181">
    <property type="entry name" value="Acyl_CoA_acyltransferase"/>
</dbReference>
<dbReference type="PROSITE" id="PS51186">
    <property type="entry name" value="GNAT"/>
    <property type="match status" value="1"/>
</dbReference>
<dbReference type="Pfam" id="PF13302">
    <property type="entry name" value="Acetyltransf_3"/>
    <property type="match status" value="1"/>
</dbReference>
<evidence type="ECO:0000313" key="2">
    <source>
        <dbReference type="EMBL" id="MEN0579919.1"/>
    </source>
</evidence>
<dbReference type="Gene3D" id="3.40.630.30">
    <property type="match status" value="1"/>
</dbReference>
<dbReference type="Proteomes" id="UP001411173">
    <property type="component" value="Unassembled WGS sequence"/>
</dbReference>
<dbReference type="GO" id="GO:0016740">
    <property type="term" value="F:transferase activity"/>
    <property type="evidence" value="ECO:0007669"/>
    <property type="project" value="UniProtKB-KW"/>
</dbReference>
<dbReference type="EMBL" id="JBCIVJ010000009">
    <property type="protein sequence ID" value="MEN0579919.1"/>
    <property type="molecule type" value="Genomic_DNA"/>
</dbReference>
<dbReference type="SUPFAM" id="SSF55729">
    <property type="entry name" value="Acyl-CoA N-acyltransferases (Nat)"/>
    <property type="match status" value="1"/>
</dbReference>
<keyword evidence="3" id="KW-1185">Reference proteome</keyword>
<dbReference type="PANTHER" id="PTHR43792:SF1">
    <property type="entry name" value="N-ACETYLTRANSFERASE DOMAIN-CONTAINING PROTEIN"/>
    <property type="match status" value="1"/>
</dbReference>
<organism evidence="2 3">
    <name type="scientific">Phytobacter palmae</name>
    <dbReference type="NCBI Taxonomy" id="1855371"/>
    <lineage>
        <taxon>Bacteria</taxon>
        <taxon>Pseudomonadati</taxon>
        <taxon>Pseudomonadota</taxon>
        <taxon>Gammaproteobacteria</taxon>
        <taxon>Enterobacterales</taxon>
        <taxon>Enterobacteriaceae</taxon>
        <taxon>Phytobacter</taxon>
    </lineage>
</organism>
<dbReference type="InterPro" id="IPR051531">
    <property type="entry name" value="N-acetyltransferase"/>
</dbReference>
<reference evidence="2 3" key="1">
    <citation type="submission" date="2024-02" db="EMBL/GenBank/DDBJ databases">
        <title>Whole genome of MDR Enterobacteriaceae from southern Thailand.</title>
        <authorList>
            <person name="Surachat K."/>
        </authorList>
    </citation>
    <scope>NUCLEOTIDE SEQUENCE [LARGE SCALE GENOMIC DNA]</scope>
    <source>
        <strain evidence="2 3">PSU_29</strain>
    </source>
</reference>
<feature type="domain" description="N-acetyltransferase" evidence="1">
    <location>
        <begin position="10"/>
        <end position="175"/>
    </location>
</feature>
<gene>
    <name evidence="2" type="ORF">AAIG39_12995</name>
</gene>
<evidence type="ECO:0000313" key="3">
    <source>
        <dbReference type="Proteomes" id="UP001411173"/>
    </source>
</evidence>
<comment type="caution">
    <text evidence="2">The sequence shown here is derived from an EMBL/GenBank/DDBJ whole genome shotgun (WGS) entry which is preliminary data.</text>
</comment>
<keyword evidence="2" id="KW-0808">Transferase</keyword>
<name>A0ABU9V5M4_9ENTR</name>
<dbReference type="RefSeq" id="WP_343194082.1">
    <property type="nucleotide sequence ID" value="NZ_JBCIVJ010000009.1"/>
</dbReference>
<accession>A0ABU9V5M4</accession>
<evidence type="ECO:0000259" key="1">
    <source>
        <dbReference type="PROSITE" id="PS51186"/>
    </source>
</evidence>
<dbReference type="InterPro" id="IPR000182">
    <property type="entry name" value="GNAT_dom"/>
</dbReference>
<sequence>MALPLHTRRLLLRALIPADLPQLARYRNQPEVARFQSWDHYTLHDAQKLYAQQCSLAFNSEGTWYQLAVERLKDGALIGDLGIHFFDEGRQAELGMTFDLQYQKQGYAREAINNLIALLFNEFARHRLTAVVDTRNTSAVNLLEKLGFRREAHFRQNIFFKGEWGDEYLYALLKSDYLASLSSPG</sequence>